<name>A0A0E9R987_ANGAN</name>
<dbReference type="AlphaFoldDB" id="A0A0E9R987"/>
<accession>A0A0E9R987</accession>
<sequence length="47" mass="5206">MGFKNPKLISNTHLKAQYNLVTNVSKLHQTTSTLPTTNRKCVSDTSS</sequence>
<organism evidence="1">
    <name type="scientific">Anguilla anguilla</name>
    <name type="common">European freshwater eel</name>
    <name type="synonym">Muraena anguilla</name>
    <dbReference type="NCBI Taxonomy" id="7936"/>
    <lineage>
        <taxon>Eukaryota</taxon>
        <taxon>Metazoa</taxon>
        <taxon>Chordata</taxon>
        <taxon>Craniata</taxon>
        <taxon>Vertebrata</taxon>
        <taxon>Euteleostomi</taxon>
        <taxon>Actinopterygii</taxon>
        <taxon>Neopterygii</taxon>
        <taxon>Teleostei</taxon>
        <taxon>Anguilliformes</taxon>
        <taxon>Anguillidae</taxon>
        <taxon>Anguilla</taxon>
    </lineage>
</organism>
<reference evidence="1" key="1">
    <citation type="submission" date="2014-11" db="EMBL/GenBank/DDBJ databases">
        <authorList>
            <person name="Amaro Gonzalez C."/>
        </authorList>
    </citation>
    <scope>NUCLEOTIDE SEQUENCE</scope>
</reference>
<evidence type="ECO:0000313" key="1">
    <source>
        <dbReference type="EMBL" id="JAH25327.1"/>
    </source>
</evidence>
<proteinExistence type="predicted"/>
<reference evidence="1" key="2">
    <citation type="journal article" date="2015" name="Fish Shellfish Immunol.">
        <title>Early steps in the European eel (Anguilla anguilla)-Vibrio vulnificus interaction in the gills: Role of the RtxA13 toxin.</title>
        <authorList>
            <person name="Callol A."/>
            <person name="Pajuelo D."/>
            <person name="Ebbesson L."/>
            <person name="Teles M."/>
            <person name="MacKenzie S."/>
            <person name="Amaro C."/>
        </authorList>
    </citation>
    <scope>NUCLEOTIDE SEQUENCE</scope>
</reference>
<dbReference type="EMBL" id="GBXM01083250">
    <property type="protein sequence ID" value="JAH25327.1"/>
    <property type="molecule type" value="Transcribed_RNA"/>
</dbReference>
<protein>
    <submittedName>
        <fullName evidence="1">Uncharacterized protein</fullName>
    </submittedName>
</protein>